<dbReference type="RefSeq" id="WP_120320218.1">
    <property type="nucleotide sequence ID" value="NZ_BONH01000027.1"/>
</dbReference>
<dbReference type="Proteomes" id="UP000659904">
    <property type="component" value="Unassembled WGS sequence"/>
</dbReference>
<proteinExistence type="predicted"/>
<sequence length="299" mass="32027">MTDLTGGTVRVDRSAAFRANGVWSREGTLPFPLSFHTTSTGGVHSVHATAASISELVDLLAAHARGHAVVLNVSTNDWLDDDYQQLRLGQIAGEQGVAADVHDIRWAATRHMSDDLLVMPWSLMPRFLHRWYPYDIEILDVAGPLTSTEVEELVLTVNTHPVGKAPILPVLADTSLWFSGHDDCYFSLETTSADLAPLLLARLLAAQAGAALIVAADPAGTRADAVVMVPQPPTALAAALLGIGGDWVGKIAQVQAGEQVTLALAPTNAHWRAADRLPDVMPHELTLDMVAGTWSYRLS</sequence>
<evidence type="ECO:0000313" key="1">
    <source>
        <dbReference type="EMBL" id="GIG00268.1"/>
    </source>
</evidence>
<accession>A0A8J3KI31</accession>
<keyword evidence="2" id="KW-1185">Reference proteome</keyword>
<comment type="caution">
    <text evidence="1">The sequence shown here is derived from an EMBL/GenBank/DDBJ whole genome shotgun (WGS) entry which is preliminary data.</text>
</comment>
<gene>
    <name evidence="1" type="ORF">Cci01nite_53610</name>
</gene>
<organism evidence="1 2">
    <name type="scientific">Catellatospora citrea</name>
    <dbReference type="NCBI Taxonomy" id="53366"/>
    <lineage>
        <taxon>Bacteria</taxon>
        <taxon>Bacillati</taxon>
        <taxon>Actinomycetota</taxon>
        <taxon>Actinomycetes</taxon>
        <taxon>Micromonosporales</taxon>
        <taxon>Micromonosporaceae</taxon>
        <taxon>Catellatospora</taxon>
    </lineage>
</organism>
<reference evidence="1 2" key="1">
    <citation type="submission" date="2021-01" db="EMBL/GenBank/DDBJ databases">
        <title>Whole genome shotgun sequence of Catellatospora citrea NBRC 14495.</title>
        <authorList>
            <person name="Komaki H."/>
            <person name="Tamura T."/>
        </authorList>
    </citation>
    <scope>NUCLEOTIDE SEQUENCE [LARGE SCALE GENOMIC DNA]</scope>
    <source>
        <strain evidence="1 2">NBRC 14495</strain>
    </source>
</reference>
<evidence type="ECO:0000313" key="2">
    <source>
        <dbReference type="Proteomes" id="UP000659904"/>
    </source>
</evidence>
<name>A0A8J3KI31_9ACTN</name>
<dbReference type="AlphaFoldDB" id="A0A8J3KI31"/>
<dbReference type="EMBL" id="BONH01000027">
    <property type="protein sequence ID" value="GIG00268.1"/>
    <property type="molecule type" value="Genomic_DNA"/>
</dbReference>
<protein>
    <submittedName>
        <fullName evidence="1">Uncharacterized protein</fullName>
    </submittedName>
</protein>